<feature type="compositionally biased region" description="Low complexity" evidence="1">
    <location>
        <begin position="131"/>
        <end position="141"/>
    </location>
</feature>
<dbReference type="RefSeq" id="WP_167084562.1">
    <property type="nucleotide sequence ID" value="NZ_BAAADC010000001.1"/>
</dbReference>
<accession>A0A846N3A0</accession>
<proteinExistence type="predicted"/>
<feature type="transmembrane region" description="Helical" evidence="2">
    <location>
        <begin position="27"/>
        <end position="49"/>
    </location>
</feature>
<feature type="domain" description="SPOR" evidence="3">
    <location>
        <begin position="229"/>
        <end position="313"/>
    </location>
</feature>
<keyword evidence="2" id="KW-1133">Transmembrane helix</keyword>
<reference evidence="4 5" key="1">
    <citation type="submission" date="2020-03" db="EMBL/GenBank/DDBJ databases">
        <title>Genomic Encyclopedia of Type Strains, Phase IV (KMG-IV): sequencing the most valuable type-strain genomes for metagenomic binning, comparative biology and taxonomic classification.</title>
        <authorList>
            <person name="Goeker M."/>
        </authorList>
    </citation>
    <scope>NUCLEOTIDE SEQUENCE [LARGE SCALE GENOMIC DNA]</scope>
    <source>
        <strain evidence="4 5">DSM 19867</strain>
    </source>
</reference>
<organism evidence="4 5">
    <name type="scientific">Rhizomicrobium palustre</name>
    <dbReference type="NCBI Taxonomy" id="189966"/>
    <lineage>
        <taxon>Bacteria</taxon>
        <taxon>Pseudomonadati</taxon>
        <taxon>Pseudomonadota</taxon>
        <taxon>Alphaproteobacteria</taxon>
        <taxon>Micropepsales</taxon>
        <taxon>Micropepsaceae</taxon>
        <taxon>Rhizomicrobium</taxon>
    </lineage>
</organism>
<dbReference type="Pfam" id="PF05036">
    <property type="entry name" value="SPOR"/>
    <property type="match status" value="1"/>
</dbReference>
<feature type="compositionally biased region" description="Basic and acidic residues" evidence="1">
    <location>
        <begin position="1"/>
        <end position="14"/>
    </location>
</feature>
<keyword evidence="2" id="KW-0812">Transmembrane</keyword>
<evidence type="ECO:0000256" key="1">
    <source>
        <dbReference type="SAM" id="MobiDB-lite"/>
    </source>
</evidence>
<dbReference type="EMBL" id="JAASRM010000001">
    <property type="protein sequence ID" value="NIK90206.1"/>
    <property type="molecule type" value="Genomic_DNA"/>
</dbReference>
<feature type="compositionally biased region" description="Low complexity" evidence="1">
    <location>
        <begin position="166"/>
        <end position="189"/>
    </location>
</feature>
<dbReference type="InterPro" id="IPR007730">
    <property type="entry name" value="SPOR-like_dom"/>
</dbReference>
<protein>
    <submittedName>
        <fullName evidence="4">Cell division protein FtsN</fullName>
    </submittedName>
</protein>
<feature type="region of interest" description="Disordered" evidence="1">
    <location>
        <begin position="1"/>
        <end position="24"/>
    </location>
</feature>
<keyword evidence="2" id="KW-0472">Membrane</keyword>
<dbReference type="AlphaFoldDB" id="A0A846N3A0"/>
<evidence type="ECO:0000313" key="4">
    <source>
        <dbReference type="EMBL" id="NIK90206.1"/>
    </source>
</evidence>
<keyword evidence="4" id="KW-0132">Cell division</keyword>
<dbReference type="Gene3D" id="3.30.70.1070">
    <property type="entry name" value="Sporulation related repeat"/>
    <property type="match status" value="1"/>
</dbReference>
<comment type="caution">
    <text evidence="4">The sequence shown here is derived from an EMBL/GenBank/DDBJ whole genome shotgun (WGS) entry which is preliminary data.</text>
</comment>
<gene>
    <name evidence="4" type="ORF">FHS83_003524</name>
</gene>
<dbReference type="PROSITE" id="PS51724">
    <property type="entry name" value="SPOR"/>
    <property type="match status" value="1"/>
</dbReference>
<evidence type="ECO:0000256" key="2">
    <source>
        <dbReference type="SAM" id="Phobius"/>
    </source>
</evidence>
<dbReference type="Proteomes" id="UP000570514">
    <property type="component" value="Unassembled WGS sequence"/>
</dbReference>
<keyword evidence="4" id="KW-0131">Cell cycle</keyword>
<dbReference type="InterPro" id="IPR036680">
    <property type="entry name" value="SPOR-like_sf"/>
</dbReference>
<dbReference type="GO" id="GO:0051301">
    <property type="term" value="P:cell division"/>
    <property type="evidence" value="ECO:0007669"/>
    <property type="project" value="UniProtKB-KW"/>
</dbReference>
<evidence type="ECO:0000259" key="3">
    <source>
        <dbReference type="PROSITE" id="PS51724"/>
    </source>
</evidence>
<name>A0A846N3A0_9PROT</name>
<sequence length="313" mass="32063">MANYERDRNERVFDGGDDEDDGEGSHLPVVIIIAILVLAAFGGVVWLAYNQGVARGRGEPRIAAVADTTHLHGDSSGIKVYQQPAAGEEDENVAKAAAQPSPPPPALNAAPAQQQASAPAPAPDVSATKMAAAPAPVVQPQTSKPAQLPSRETVASAPTSAPVKVAQSPAQQSKAAASLTQAQPAVTPPAVATHPPAQLGLSHPSTATTAVASSPASAVKTAPAVQSSKASSGSYLLQIGAYKSEGEAMSAWKTYQSKHATLLSGFGPDVQKADLGEKGTWYRLRIASFADKDAAAALCDRLKAQNANCFLAH</sequence>
<keyword evidence="5" id="KW-1185">Reference proteome</keyword>
<feature type="compositionally biased region" description="Low complexity" evidence="1">
    <location>
        <begin position="107"/>
        <end position="119"/>
    </location>
</feature>
<evidence type="ECO:0000313" key="5">
    <source>
        <dbReference type="Proteomes" id="UP000570514"/>
    </source>
</evidence>
<feature type="region of interest" description="Disordered" evidence="1">
    <location>
        <begin position="82"/>
        <end position="189"/>
    </location>
</feature>
<dbReference type="SUPFAM" id="SSF110997">
    <property type="entry name" value="Sporulation related repeat"/>
    <property type="match status" value="1"/>
</dbReference>
<dbReference type="GO" id="GO:0042834">
    <property type="term" value="F:peptidoglycan binding"/>
    <property type="evidence" value="ECO:0007669"/>
    <property type="project" value="InterPro"/>
</dbReference>